<dbReference type="InterPro" id="IPR046297">
    <property type="entry name" value="DUF6334"/>
</dbReference>
<comment type="caution">
    <text evidence="1">The sequence shown here is derived from an EMBL/GenBank/DDBJ whole genome shotgun (WGS) entry which is preliminary data.</text>
</comment>
<evidence type="ECO:0000313" key="1">
    <source>
        <dbReference type="EMBL" id="MFD3003631.1"/>
    </source>
</evidence>
<accession>A0ABW6C1A3</accession>
<gene>
    <name evidence="1" type="ORF">ACFS7Z_24960</name>
</gene>
<reference evidence="2" key="1">
    <citation type="journal article" date="2019" name="Int. J. Syst. Evol. Microbiol.">
        <title>The Global Catalogue of Microorganisms (GCM) 10K type strain sequencing project: providing services to taxonomists for standard genome sequencing and annotation.</title>
        <authorList>
            <consortium name="The Broad Institute Genomics Platform"/>
            <consortium name="The Broad Institute Genome Sequencing Center for Infectious Disease"/>
            <person name="Wu L."/>
            <person name="Ma J."/>
        </authorList>
    </citation>
    <scope>NUCLEOTIDE SEQUENCE [LARGE SCALE GENOMIC DNA]</scope>
    <source>
        <strain evidence="2">KCTC 23984</strain>
    </source>
</reference>
<dbReference type="Pfam" id="PF19860">
    <property type="entry name" value="DUF6334"/>
    <property type="match status" value="1"/>
</dbReference>
<keyword evidence="2" id="KW-1185">Reference proteome</keyword>
<protein>
    <submittedName>
        <fullName evidence="1">DUF6334 family protein</fullName>
    </submittedName>
</protein>
<proteinExistence type="predicted"/>
<sequence length="127" mass="14935">MESIVDLDDLTGKEVLNAYALHDLEMGWLQQVVFQVEKEYLVIAVDVDSDEVILSILPKLNFAALEQQFSRTQISNQRKKINWLWRMTNQRGYEDGFQVEFDDREGTTVQLVAEASQLKLYIFQRYR</sequence>
<dbReference type="EMBL" id="JBHUOX010000035">
    <property type="protein sequence ID" value="MFD3003631.1"/>
    <property type="molecule type" value="Genomic_DNA"/>
</dbReference>
<evidence type="ECO:0000313" key="2">
    <source>
        <dbReference type="Proteomes" id="UP001597641"/>
    </source>
</evidence>
<dbReference type="Proteomes" id="UP001597641">
    <property type="component" value="Unassembled WGS sequence"/>
</dbReference>
<organism evidence="1 2">
    <name type="scientific">Pontibacter toksunensis</name>
    <dbReference type="NCBI Taxonomy" id="1332631"/>
    <lineage>
        <taxon>Bacteria</taxon>
        <taxon>Pseudomonadati</taxon>
        <taxon>Bacteroidota</taxon>
        <taxon>Cytophagia</taxon>
        <taxon>Cytophagales</taxon>
        <taxon>Hymenobacteraceae</taxon>
        <taxon>Pontibacter</taxon>
    </lineage>
</organism>
<name>A0ABW6C1A3_9BACT</name>
<dbReference type="RefSeq" id="WP_377491397.1">
    <property type="nucleotide sequence ID" value="NZ_JBHUOX010000035.1"/>
</dbReference>